<sequence>MREYKEMGRGGLAVGPRMAPVEGSAHLEERESPERIEDRASHGGAFDVQPYLRACSTWAMTARVRASTRWADSRVSTSHRDRA</sequence>
<dbReference type="AlphaFoldDB" id="A0A1N7SS26"/>
<name>A0A1N7SS26_9BURK</name>
<organism evidence="2 3">
    <name type="scientific">Paraburkholderia piptadeniae</name>
    <dbReference type="NCBI Taxonomy" id="1701573"/>
    <lineage>
        <taxon>Bacteria</taxon>
        <taxon>Pseudomonadati</taxon>
        <taxon>Pseudomonadota</taxon>
        <taxon>Betaproteobacteria</taxon>
        <taxon>Burkholderiales</taxon>
        <taxon>Burkholderiaceae</taxon>
        <taxon>Paraburkholderia</taxon>
    </lineage>
</organism>
<proteinExistence type="predicted"/>
<evidence type="ECO:0000313" key="3">
    <source>
        <dbReference type="Proteomes" id="UP000195569"/>
    </source>
</evidence>
<evidence type="ECO:0000313" key="2">
    <source>
        <dbReference type="EMBL" id="SIT50213.1"/>
    </source>
</evidence>
<dbReference type="Proteomes" id="UP000195569">
    <property type="component" value="Unassembled WGS sequence"/>
</dbReference>
<dbReference type="EMBL" id="CYGY02000075">
    <property type="protein sequence ID" value="SIT50213.1"/>
    <property type="molecule type" value="Genomic_DNA"/>
</dbReference>
<keyword evidence="3" id="KW-1185">Reference proteome</keyword>
<gene>
    <name evidence="2" type="ORF">BN2476_750156</name>
</gene>
<feature type="compositionally biased region" description="Basic and acidic residues" evidence="1">
    <location>
        <begin position="25"/>
        <end position="41"/>
    </location>
</feature>
<feature type="region of interest" description="Disordered" evidence="1">
    <location>
        <begin position="1"/>
        <end position="42"/>
    </location>
</feature>
<accession>A0A1N7SS26</accession>
<comment type="caution">
    <text evidence="2">The sequence shown here is derived from an EMBL/GenBank/DDBJ whole genome shotgun (WGS) entry which is preliminary data.</text>
</comment>
<evidence type="ECO:0000256" key="1">
    <source>
        <dbReference type="SAM" id="MobiDB-lite"/>
    </source>
</evidence>
<reference evidence="2" key="1">
    <citation type="submission" date="2016-12" db="EMBL/GenBank/DDBJ databases">
        <authorList>
            <person name="Moulin L."/>
        </authorList>
    </citation>
    <scope>NUCLEOTIDE SEQUENCE [LARGE SCALE GENOMIC DNA]</scope>
    <source>
        <strain evidence="2">STM 7183</strain>
    </source>
</reference>
<protein>
    <submittedName>
        <fullName evidence="2">Uncharacterized protein</fullName>
    </submittedName>
</protein>